<dbReference type="Pfam" id="PF00685">
    <property type="entry name" value="Sulfotransfer_1"/>
    <property type="match status" value="1"/>
</dbReference>
<evidence type="ECO:0000256" key="1">
    <source>
        <dbReference type="ARBA" id="ARBA00005771"/>
    </source>
</evidence>
<proteinExistence type="inferred from homology"/>
<dbReference type="EMBL" id="HBIU01032597">
    <property type="protein sequence ID" value="CAE0636269.1"/>
    <property type="molecule type" value="Transcribed_RNA"/>
</dbReference>
<sequence length="284" mass="32055">MHFAYHMYWGESHKLTLTAQMHGAPGCYKHAPPTPKDQPDNANILVLRDPLDTIVSLYFFQGNHQQFVPKTYIFSQLELQKNFFTKVHDSYKFMRNSDVGAIAFVRYEELNKNSVEAVRQLFDFLPVSCLTDWDERFAQELYDRYSFDSMAKAEDKGQVKGGHPGGGDQKKVRSGLSFGFAEHIQPTVLRQVDAKLRSDAIFDPLFERYYESEMIALEEKAANTATSVDLSTNGEQLIDFKKDANTFTAPLDSMSDGGRLIDLGEATNAATMSMESTSNGAERL</sequence>
<protein>
    <recommendedName>
        <fullName evidence="3">Sulfotransferase domain-containing protein</fullName>
    </recommendedName>
</protein>
<dbReference type="GO" id="GO:0008146">
    <property type="term" value="F:sulfotransferase activity"/>
    <property type="evidence" value="ECO:0007669"/>
    <property type="project" value="InterPro"/>
</dbReference>
<evidence type="ECO:0000313" key="4">
    <source>
        <dbReference type="EMBL" id="CAE0636269.1"/>
    </source>
</evidence>
<dbReference type="Gene3D" id="3.40.50.300">
    <property type="entry name" value="P-loop containing nucleotide triphosphate hydrolases"/>
    <property type="match status" value="1"/>
</dbReference>
<accession>A0A7S4D9J6</accession>
<reference evidence="4" key="1">
    <citation type="submission" date="2021-01" db="EMBL/GenBank/DDBJ databases">
        <authorList>
            <person name="Corre E."/>
            <person name="Pelletier E."/>
            <person name="Niang G."/>
            <person name="Scheremetjew M."/>
            <person name="Finn R."/>
            <person name="Kale V."/>
            <person name="Holt S."/>
            <person name="Cochrane G."/>
            <person name="Meng A."/>
            <person name="Brown T."/>
            <person name="Cohen L."/>
        </authorList>
    </citation>
    <scope>NUCLEOTIDE SEQUENCE</scope>
    <source>
        <strain evidence="4">CCMP3107</strain>
    </source>
</reference>
<gene>
    <name evidence="4" type="ORF">HAKA00212_LOCUS15029</name>
</gene>
<evidence type="ECO:0000259" key="3">
    <source>
        <dbReference type="Pfam" id="PF00685"/>
    </source>
</evidence>
<keyword evidence="2" id="KW-0808">Transferase</keyword>
<organism evidence="4">
    <name type="scientific">Heterosigma akashiwo</name>
    <name type="common">Chromophytic alga</name>
    <name type="synonym">Heterosigma carterae</name>
    <dbReference type="NCBI Taxonomy" id="2829"/>
    <lineage>
        <taxon>Eukaryota</taxon>
        <taxon>Sar</taxon>
        <taxon>Stramenopiles</taxon>
        <taxon>Ochrophyta</taxon>
        <taxon>Raphidophyceae</taxon>
        <taxon>Chattonellales</taxon>
        <taxon>Chattonellaceae</taxon>
        <taxon>Heterosigma</taxon>
    </lineage>
</organism>
<dbReference type="SUPFAM" id="SSF52540">
    <property type="entry name" value="P-loop containing nucleoside triphosphate hydrolases"/>
    <property type="match status" value="1"/>
</dbReference>
<dbReference type="InterPro" id="IPR000863">
    <property type="entry name" value="Sulfotransferase_dom"/>
</dbReference>
<evidence type="ECO:0000256" key="2">
    <source>
        <dbReference type="ARBA" id="ARBA00022679"/>
    </source>
</evidence>
<name>A0A7S4D9J6_HETAK</name>
<comment type="similarity">
    <text evidence="1">Belongs to the sulfotransferase 1 family.</text>
</comment>
<feature type="domain" description="Sulfotransferase" evidence="3">
    <location>
        <begin position="44"/>
        <end position="194"/>
    </location>
</feature>
<dbReference type="PANTHER" id="PTHR11783">
    <property type="entry name" value="SULFOTRANSFERASE SULT"/>
    <property type="match status" value="1"/>
</dbReference>
<dbReference type="AlphaFoldDB" id="A0A7S4D9J6"/>
<dbReference type="InterPro" id="IPR027417">
    <property type="entry name" value="P-loop_NTPase"/>
</dbReference>